<dbReference type="InterPro" id="IPR010869">
    <property type="entry name" value="DUF1501"/>
</dbReference>
<proteinExistence type="predicted"/>
<reference evidence="1" key="2">
    <citation type="submission" date="2020-09" db="EMBL/GenBank/DDBJ databases">
        <authorList>
            <person name="Sun Q."/>
            <person name="Ohkuma M."/>
        </authorList>
    </citation>
    <scope>NUCLEOTIDE SEQUENCE</scope>
    <source>
        <strain evidence="1">JCM 14371</strain>
    </source>
</reference>
<reference evidence="1" key="1">
    <citation type="journal article" date="2014" name="Int. J. Syst. Evol. Microbiol.">
        <title>Complete genome sequence of Corynebacterium casei LMG S-19264T (=DSM 44701T), isolated from a smear-ripened cheese.</title>
        <authorList>
            <consortium name="US DOE Joint Genome Institute (JGI-PGF)"/>
            <person name="Walter F."/>
            <person name="Albersmeier A."/>
            <person name="Kalinowski J."/>
            <person name="Ruckert C."/>
        </authorList>
    </citation>
    <scope>NUCLEOTIDE SEQUENCE</scope>
    <source>
        <strain evidence="1">JCM 14371</strain>
    </source>
</reference>
<keyword evidence="2" id="KW-1185">Reference proteome</keyword>
<dbReference type="EMBL" id="BMOE01000021">
    <property type="protein sequence ID" value="GGJ88541.1"/>
    <property type="molecule type" value="Genomic_DNA"/>
</dbReference>
<dbReference type="InterPro" id="IPR006311">
    <property type="entry name" value="TAT_signal"/>
</dbReference>
<dbReference type="AlphaFoldDB" id="A0A917UVW3"/>
<evidence type="ECO:0000313" key="2">
    <source>
        <dbReference type="Proteomes" id="UP000635726"/>
    </source>
</evidence>
<protein>
    <recommendedName>
        <fullName evidence="3">Twin-arginine translocation pathway signal</fullName>
    </recommendedName>
</protein>
<evidence type="ECO:0008006" key="3">
    <source>
        <dbReference type="Google" id="ProtNLM"/>
    </source>
</evidence>
<accession>A0A917UVW3</accession>
<name>A0A917UVW3_9DEIO</name>
<comment type="caution">
    <text evidence="1">The sequence shown here is derived from an EMBL/GenBank/DDBJ whole genome shotgun (WGS) entry which is preliminary data.</text>
</comment>
<dbReference type="Proteomes" id="UP000635726">
    <property type="component" value="Unassembled WGS sequence"/>
</dbReference>
<dbReference type="PANTHER" id="PTHR43737">
    <property type="entry name" value="BLL7424 PROTEIN"/>
    <property type="match status" value="1"/>
</dbReference>
<dbReference type="PANTHER" id="PTHR43737:SF1">
    <property type="entry name" value="DUF1501 DOMAIN-CONTAINING PROTEIN"/>
    <property type="match status" value="1"/>
</dbReference>
<evidence type="ECO:0000313" key="1">
    <source>
        <dbReference type="EMBL" id="GGJ88541.1"/>
    </source>
</evidence>
<gene>
    <name evidence="1" type="ORF">GCM10008939_35780</name>
</gene>
<organism evidence="1 2">
    <name type="scientific">Deinococcus aquiradiocola</name>
    <dbReference type="NCBI Taxonomy" id="393059"/>
    <lineage>
        <taxon>Bacteria</taxon>
        <taxon>Thermotogati</taxon>
        <taxon>Deinococcota</taxon>
        <taxon>Deinococci</taxon>
        <taxon>Deinococcales</taxon>
        <taxon>Deinococcaceae</taxon>
        <taxon>Deinococcus</taxon>
    </lineage>
</organism>
<dbReference type="PROSITE" id="PS51318">
    <property type="entry name" value="TAT"/>
    <property type="match status" value="1"/>
</dbReference>
<sequence>MTDPPPKENRMSDLDLNRRDFLKISAVAAYTISGMPGFLARAAAQASGGKTLVVVQLTGGNDGLNTLVPYSNGAYYAARPNIAIPKSDVLTLNRDLGMHPALKPLMGLWDAGQLAWMENVGYPNPNRSHFASMAIWHTADPSQASSEGWIGRISEQIGDPFCASNIGTSTPLALVAQQYALPTIDSVDNFQLKLPAGVQDAFDAMLGTPRDGEAAYLQQATRAMLKHTATVQANIGRYRAGTTYPDSKFAGQMKDIARLIASGTGQRVLYTSLGSFDTHAGQRADQDRLLTELAEGLKAFYADLEAQGLADNVVVMGFSEFGRRVAENDSAGTDHGEGSVMFALGRGVKGGVHGDSPDLEHLNQGDVIYRQDFRGVYAEALNGWLNLDARRILGGDFRGPGWLAS</sequence>
<dbReference type="Pfam" id="PF07394">
    <property type="entry name" value="DUF1501"/>
    <property type="match status" value="1"/>
</dbReference>